<dbReference type="EMBL" id="JPYA02000001">
    <property type="protein sequence ID" value="MEB3749854.1"/>
    <property type="molecule type" value="Genomic_DNA"/>
</dbReference>
<dbReference type="InterPro" id="IPR005501">
    <property type="entry name" value="LamB/YcsF/PxpA-like"/>
</dbReference>
<dbReference type="InterPro" id="IPR011330">
    <property type="entry name" value="Glyco_hydro/deAcase_b/a-brl"/>
</dbReference>
<accession>A0ABU6BDQ9</accession>
<comment type="subunit">
    <text evidence="1">Forms a complex composed of PxpA, PxpB and PxpC.</text>
</comment>
<comment type="catalytic activity">
    <reaction evidence="1">
        <text>5-oxo-L-proline + ATP + 2 H2O = L-glutamate + ADP + phosphate + H(+)</text>
        <dbReference type="Rhea" id="RHEA:10348"/>
        <dbReference type="ChEBI" id="CHEBI:15377"/>
        <dbReference type="ChEBI" id="CHEBI:15378"/>
        <dbReference type="ChEBI" id="CHEBI:29985"/>
        <dbReference type="ChEBI" id="CHEBI:30616"/>
        <dbReference type="ChEBI" id="CHEBI:43474"/>
        <dbReference type="ChEBI" id="CHEBI:58402"/>
        <dbReference type="ChEBI" id="CHEBI:456216"/>
        <dbReference type="EC" id="3.5.2.9"/>
    </reaction>
</comment>
<reference evidence="2 3" key="1">
    <citation type="journal article" date="2014" name="Genome Announc.">
        <title>Draft Genome Sequence of Geobacillus icigianus Strain G1w1T Isolated from Hot Springs in the Valley of Geysers, Kamchatka (Russian Federation).</title>
        <authorList>
            <person name="Bryanskaya A.V."/>
            <person name="Rozanov A.S."/>
            <person name="Logacheva M.D."/>
            <person name="Kotenko A.V."/>
            <person name="Peltek S.E."/>
        </authorList>
    </citation>
    <scope>NUCLEOTIDE SEQUENCE [LARGE SCALE GENOMIC DNA]</scope>
    <source>
        <strain evidence="2 3">G1w1</strain>
    </source>
</reference>
<dbReference type="CDD" id="cd10787">
    <property type="entry name" value="LamB_YcsF_like"/>
    <property type="match status" value="1"/>
</dbReference>
<dbReference type="Proteomes" id="UP000029267">
    <property type="component" value="Unassembled WGS sequence"/>
</dbReference>
<comment type="function">
    <text evidence="1">Catalyzes the cleavage of 5-oxoproline to form L-glutamate coupled to the hydrolysis of ATP to ADP and inorganic phosphate.</text>
</comment>
<dbReference type="Pfam" id="PF03746">
    <property type="entry name" value="LamB_YcsF"/>
    <property type="match status" value="1"/>
</dbReference>
<evidence type="ECO:0000256" key="1">
    <source>
        <dbReference type="HAMAP-Rule" id="MF_00691"/>
    </source>
</evidence>
<keyword evidence="1" id="KW-0067">ATP-binding</keyword>
<dbReference type="EC" id="3.5.2.9" evidence="1"/>
<keyword evidence="1 2" id="KW-0378">Hydrolase</keyword>
<proteinExistence type="inferred from homology"/>
<dbReference type="PANTHER" id="PTHR30292:SF0">
    <property type="entry name" value="5-OXOPROLINASE SUBUNIT A"/>
    <property type="match status" value="1"/>
</dbReference>
<dbReference type="SUPFAM" id="SSF88713">
    <property type="entry name" value="Glycoside hydrolase/deacetylase"/>
    <property type="match status" value="1"/>
</dbReference>
<comment type="similarity">
    <text evidence="1">Belongs to the LamB/PxpA family.</text>
</comment>
<name>A0ABU6BDQ9_9BACL</name>
<protein>
    <recommendedName>
        <fullName evidence="1">5-oxoprolinase subunit A</fullName>
        <shortName evidence="1">5-OPase subunit A</shortName>
        <ecNumber evidence="1">3.5.2.9</ecNumber>
    </recommendedName>
    <alternativeName>
        <fullName evidence="1">5-oxoprolinase (ATP-hydrolyzing) subunit A</fullName>
    </alternativeName>
</protein>
<evidence type="ECO:0000313" key="2">
    <source>
        <dbReference type="EMBL" id="MEB3749854.1"/>
    </source>
</evidence>
<dbReference type="NCBIfam" id="NF003816">
    <property type="entry name" value="PRK05406.1-5"/>
    <property type="match status" value="1"/>
</dbReference>
<keyword evidence="1" id="KW-0547">Nucleotide-binding</keyword>
<dbReference type="PANTHER" id="PTHR30292">
    <property type="entry name" value="UNCHARACTERIZED PROTEIN YBGL-RELATED"/>
    <property type="match status" value="1"/>
</dbReference>
<organism evidence="2 3">
    <name type="scientific">Geobacillus icigianus</name>
    <dbReference type="NCBI Taxonomy" id="1430331"/>
    <lineage>
        <taxon>Bacteria</taxon>
        <taxon>Bacillati</taxon>
        <taxon>Bacillota</taxon>
        <taxon>Bacilli</taxon>
        <taxon>Bacillales</taxon>
        <taxon>Anoxybacillaceae</taxon>
        <taxon>Geobacillus</taxon>
    </lineage>
</organism>
<dbReference type="GO" id="GO:0017168">
    <property type="term" value="F:5-oxoprolinase (ATP-hydrolyzing) activity"/>
    <property type="evidence" value="ECO:0007669"/>
    <property type="project" value="UniProtKB-EC"/>
</dbReference>
<dbReference type="HAMAP" id="MF_00691">
    <property type="entry name" value="PxpA"/>
    <property type="match status" value="1"/>
</dbReference>
<gene>
    <name evidence="1" type="primary">pxpA</name>
    <name evidence="2" type="ORF">EP10_000693</name>
</gene>
<dbReference type="NCBIfam" id="NF003814">
    <property type="entry name" value="PRK05406.1-3"/>
    <property type="match status" value="1"/>
</dbReference>
<keyword evidence="3" id="KW-1185">Reference proteome</keyword>
<dbReference type="Gene3D" id="3.20.20.370">
    <property type="entry name" value="Glycoside hydrolase/deacetylase"/>
    <property type="match status" value="1"/>
</dbReference>
<sequence length="273" mass="29646">MDRRHSLPMEERTVKTIDLNCDFGERFGVYRLGQEEILSYVTSVNIACGFHAGDPLVMRETVQLAIRHGVAIGAHPGFPDLLGFGRRMMAVSPEEVYAYVVYQIGALSAFVKAEGGVMTHVKPHGALYNMAATDAALAKAVAKAVRDVDPGLVLYGLAGSELIRAGQAHGLRTASEAFADRTYQADGTLTPRNRREAVIVDEEKAIRQVLMIVRERRVRSVQGTEVAIDADTICVHGDNEQAVRFARRLHAALQNEGIAVRPISPIDKAAGGT</sequence>
<comment type="caution">
    <text evidence="2">The sequence shown here is derived from an EMBL/GenBank/DDBJ whole genome shotgun (WGS) entry which is preliminary data.</text>
</comment>
<evidence type="ECO:0000313" key="3">
    <source>
        <dbReference type="Proteomes" id="UP000029267"/>
    </source>
</evidence>